<name>A0A0E9WGN0_ANGAN</name>
<protein>
    <submittedName>
        <fullName evidence="1">Uncharacterized protein</fullName>
    </submittedName>
</protein>
<dbReference type="EMBL" id="GBXM01019136">
    <property type="protein sequence ID" value="JAH89441.1"/>
    <property type="molecule type" value="Transcribed_RNA"/>
</dbReference>
<sequence>MDGILYPVKCILIPPTHQSCISSENVTIF</sequence>
<dbReference type="AlphaFoldDB" id="A0A0E9WGN0"/>
<accession>A0A0E9WGN0</accession>
<reference evidence="1" key="2">
    <citation type="journal article" date="2015" name="Fish Shellfish Immunol.">
        <title>Early steps in the European eel (Anguilla anguilla)-Vibrio vulnificus interaction in the gills: Role of the RtxA13 toxin.</title>
        <authorList>
            <person name="Callol A."/>
            <person name="Pajuelo D."/>
            <person name="Ebbesson L."/>
            <person name="Teles M."/>
            <person name="MacKenzie S."/>
            <person name="Amaro C."/>
        </authorList>
    </citation>
    <scope>NUCLEOTIDE SEQUENCE</scope>
</reference>
<evidence type="ECO:0000313" key="1">
    <source>
        <dbReference type="EMBL" id="JAH89441.1"/>
    </source>
</evidence>
<proteinExistence type="predicted"/>
<reference evidence="1" key="1">
    <citation type="submission" date="2014-11" db="EMBL/GenBank/DDBJ databases">
        <authorList>
            <person name="Amaro Gonzalez C."/>
        </authorList>
    </citation>
    <scope>NUCLEOTIDE SEQUENCE</scope>
</reference>
<organism evidence="1">
    <name type="scientific">Anguilla anguilla</name>
    <name type="common">European freshwater eel</name>
    <name type="synonym">Muraena anguilla</name>
    <dbReference type="NCBI Taxonomy" id="7936"/>
    <lineage>
        <taxon>Eukaryota</taxon>
        <taxon>Metazoa</taxon>
        <taxon>Chordata</taxon>
        <taxon>Craniata</taxon>
        <taxon>Vertebrata</taxon>
        <taxon>Euteleostomi</taxon>
        <taxon>Actinopterygii</taxon>
        <taxon>Neopterygii</taxon>
        <taxon>Teleostei</taxon>
        <taxon>Anguilliformes</taxon>
        <taxon>Anguillidae</taxon>
        <taxon>Anguilla</taxon>
    </lineage>
</organism>